<dbReference type="InterPro" id="IPR012337">
    <property type="entry name" value="RNaseH-like_sf"/>
</dbReference>
<dbReference type="PANTHER" id="PTHR47331:SF1">
    <property type="entry name" value="GAG-LIKE PROTEIN"/>
    <property type="match status" value="1"/>
</dbReference>
<evidence type="ECO:0000313" key="3">
    <source>
        <dbReference type="EMBL" id="KFD66931.1"/>
    </source>
</evidence>
<dbReference type="InterPro" id="IPR001584">
    <property type="entry name" value="Integrase_cat-core"/>
</dbReference>
<dbReference type="GO" id="GO:0015074">
    <property type="term" value="P:DNA integration"/>
    <property type="evidence" value="ECO:0007669"/>
    <property type="project" value="InterPro"/>
</dbReference>
<dbReference type="AlphaFoldDB" id="A0A085NBT5"/>
<reference evidence="3 4" key="1">
    <citation type="journal article" date="2014" name="Nat. Genet.">
        <title>Genome and transcriptome of the porcine whipworm Trichuris suis.</title>
        <authorList>
            <person name="Jex A.R."/>
            <person name="Nejsum P."/>
            <person name="Schwarz E.M."/>
            <person name="Hu L."/>
            <person name="Young N.D."/>
            <person name="Hall R.S."/>
            <person name="Korhonen P.K."/>
            <person name="Liao S."/>
            <person name="Thamsborg S."/>
            <person name="Xia J."/>
            <person name="Xu P."/>
            <person name="Wang S."/>
            <person name="Scheerlinck J.P."/>
            <person name="Hofmann A."/>
            <person name="Sternberg P.W."/>
            <person name="Wang J."/>
            <person name="Gasser R.B."/>
        </authorList>
    </citation>
    <scope>NUCLEOTIDE SEQUENCE [LARGE SCALE GENOMIC DNA]</scope>
    <source>
        <strain evidence="3">DCEP-RM93F</strain>
        <strain evidence="2">DCEP-RM93M</strain>
    </source>
</reference>
<dbReference type="Gene3D" id="3.30.420.10">
    <property type="entry name" value="Ribonuclease H-like superfamily/Ribonuclease H"/>
    <property type="match status" value="1"/>
</dbReference>
<dbReference type="SUPFAM" id="SSF53098">
    <property type="entry name" value="Ribonuclease H-like"/>
    <property type="match status" value="1"/>
</dbReference>
<dbReference type="EMBL" id="KL363256">
    <property type="protein sequence ID" value="KFD50248.1"/>
    <property type="molecule type" value="Genomic_DNA"/>
</dbReference>
<organism evidence="3">
    <name type="scientific">Trichuris suis</name>
    <name type="common">pig whipworm</name>
    <dbReference type="NCBI Taxonomy" id="68888"/>
    <lineage>
        <taxon>Eukaryota</taxon>
        <taxon>Metazoa</taxon>
        <taxon>Ecdysozoa</taxon>
        <taxon>Nematoda</taxon>
        <taxon>Enoplea</taxon>
        <taxon>Dorylaimia</taxon>
        <taxon>Trichinellida</taxon>
        <taxon>Trichuridae</taxon>
        <taxon>Trichuris</taxon>
    </lineage>
</organism>
<dbReference type="OrthoDB" id="5871302at2759"/>
<protein>
    <recommendedName>
        <fullName evidence="1">Integrase catalytic domain-containing protein</fullName>
    </recommendedName>
</protein>
<dbReference type="EMBL" id="KL367519">
    <property type="protein sequence ID" value="KFD66931.1"/>
    <property type="molecule type" value="Genomic_DNA"/>
</dbReference>
<evidence type="ECO:0000259" key="1">
    <source>
        <dbReference type="PROSITE" id="PS50994"/>
    </source>
</evidence>
<dbReference type="Proteomes" id="UP000030764">
    <property type="component" value="Unassembled WGS sequence"/>
</dbReference>
<keyword evidence="4" id="KW-1185">Reference proteome</keyword>
<feature type="domain" description="Integrase catalytic" evidence="1">
    <location>
        <begin position="1"/>
        <end position="127"/>
    </location>
</feature>
<dbReference type="PROSITE" id="PS50994">
    <property type="entry name" value="INTEGRASE"/>
    <property type="match status" value="1"/>
</dbReference>
<name>A0A085NBT5_9BILA</name>
<sequence length="132" mass="15460">MHSCRGKPRVIQSDNFLIFKCANRMLVRLFGKRDKEAIQKDMVSNGVEWKCIAERALWTGGYWKRLVRSVKTPLRKVLKNALLDEEELRAVVCQIEARINSRRLTFLGDDPNDPTVLTPFHFLIGREYNEWP</sequence>
<accession>A0A085NBT5</accession>
<dbReference type="Proteomes" id="UP000030758">
    <property type="component" value="Unassembled WGS sequence"/>
</dbReference>
<evidence type="ECO:0000313" key="2">
    <source>
        <dbReference type="EMBL" id="KFD50248.1"/>
    </source>
</evidence>
<dbReference type="InterPro" id="IPR036397">
    <property type="entry name" value="RNaseH_sf"/>
</dbReference>
<dbReference type="PANTHER" id="PTHR47331">
    <property type="entry name" value="PHD-TYPE DOMAIN-CONTAINING PROTEIN"/>
    <property type="match status" value="1"/>
</dbReference>
<evidence type="ECO:0000313" key="4">
    <source>
        <dbReference type="Proteomes" id="UP000030764"/>
    </source>
</evidence>
<dbReference type="GO" id="GO:0003676">
    <property type="term" value="F:nucleic acid binding"/>
    <property type="evidence" value="ECO:0007669"/>
    <property type="project" value="InterPro"/>
</dbReference>
<gene>
    <name evidence="2" type="ORF">M513_08876</name>
    <name evidence="3" type="ORF">M514_08876</name>
</gene>
<proteinExistence type="predicted"/>